<dbReference type="OrthoDB" id="5184094at2"/>
<dbReference type="STRING" id="208480.SAMN02910418_01685"/>
<keyword evidence="2" id="KW-0732">Signal</keyword>
<sequence>MTTSTSPSRRTVVAGAAWAVPAIAYASQAPALAVSGECLNIPAINRWRLSDQDVNEKPFRFINNGRTMEAIIDWAWWFGNNRPAFGYGWASTQLTVEPGNRYTIDLGLQTCKGYNWPGPGSPETCETNPTTLEVLWTPTGGAAQTLFRGATQQIDGFPLYEPHENCVGQYPNRPKRWRAFKNETVTFEVPCGASRRGTLELKFTTYPHQRITSPGDPRRVSKTQFSNQNNDDWRVTPTIVSCERIANCK</sequence>
<organism evidence="3 4">
    <name type="scientific">Bowdeniella nasicola</name>
    <dbReference type="NCBI Taxonomy" id="208480"/>
    <lineage>
        <taxon>Bacteria</taxon>
        <taxon>Bacillati</taxon>
        <taxon>Actinomycetota</taxon>
        <taxon>Actinomycetes</taxon>
        <taxon>Actinomycetales</taxon>
        <taxon>Actinomycetaceae</taxon>
        <taxon>Bowdeniella</taxon>
    </lineage>
</organism>
<reference evidence="4" key="1">
    <citation type="submission" date="2016-12" db="EMBL/GenBank/DDBJ databases">
        <authorList>
            <person name="Meng X."/>
        </authorList>
    </citation>
    <scope>NUCLEOTIDE SEQUENCE [LARGE SCALE GENOMIC DNA]</scope>
    <source>
        <strain evidence="4">DSM 19116</strain>
    </source>
</reference>
<evidence type="ECO:0000313" key="4">
    <source>
        <dbReference type="Proteomes" id="UP000185628"/>
    </source>
</evidence>
<evidence type="ECO:0000313" key="3">
    <source>
        <dbReference type="EMBL" id="OKL54535.1"/>
    </source>
</evidence>
<evidence type="ECO:0000256" key="2">
    <source>
        <dbReference type="SAM" id="SignalP"/>
    </source>
</evidence>
<dbReference type="Proteomes" id="UP000185628">
    <property type="component" value="Unassembled WGS sequence"/>
</dbReference>
<dbReference type="PROSITE" id="PS51318">
    <property type="entry name" value="TAT"/>
    <property type="match status" value="1"/>
</dbReference>
<dbReference type="AlphaFoldDB" id="A0A1Q5Q411"/>
<dbReference type="InterPro" id="IPR006311">
    <property type="entry name" value="TAT_signal"/>
</dbReference>
<protein>
    <submittedName>
        <fullName evidence="3">Uncharacterized protein</fullName>
    </submittedName>
</protein>
<feature type="signal peptide" evidence="2">
    <location>
        <begin position="1"/>
        <end position="26"/>
    </location>
</feature>
<keyword evidence="4" id="KW-1185">Reference proteome</keyword>
<accession>A0A1Q5Q411</accession>
<feature type="chain" id="PRO_5010344853" evidence="2">
    <location>
        <begin position="27"/>
        <end position="249"/>
    </location>
</feature>
<dbReference type="RefSeq" id="WP_073716008.1">
    <property type="nucleotide sequence ID" value="NZ_MQVR01000013.1"/>
</dbReference>
<proteinExistence type="predicted"/>
<comment type="caution">
    <text evidence="3">The sequence shown here is derived from an EMBL/GenBank/DDBJ whole genome shotgun (WGS) entry which is preliminary data.</text>
</comment>
<gene>
    <name evidence="3" type="ORF">BSZ39_03510</name>
</gene>
<name>A0A1Q5Q411_9ACTO</name>
<dbReference type="EMBL" id="MQVR01000013">
    <property type="protein sequence ID" value="OKL54535.1"/>
    <property type="molecule type" value="Genomic_DNA"/>
</dbReference>
<feature type="region of interest" description="Disordered" evidence="1">
    <location>
        <begin position="210"/>
        <end position="229"/>
    </location>
</feature>
<evidence type="ECO:0000256" key="1">
    <source>
        <dbReference type="SAM" id="MobiDB-lite"/>
    </source>
</evidence>